<comment type="similarity">
    <text evidence="1">Belongs to the GST superfamily. Zeta family.</text>
</comment>
<dbReference type="InterPro" id="IPR005955">
    <property type="entry name" value="GST_Zeta"/>
</dbReference>
<accession>A0AAW9DN86</accession>
<dbReference type="EMBL" id="JAWXYB010000018">
    <property type="protein sequence ID" value="MDX5930521.1"/>
    <property type="molecule type" value="Genomic_DNA"/>
</dbReference>
<evidence type="ECO:0000259" key="3">
    <source>
        <dbReference type="PROSITE" id="PS50405"/>
    </source>
</evidence>
<dbReference type="SUPFAM" id="SSF47616">
    <property type="entry name" value="GST C-terminal domain-like"/>
    <property type="match status" value="1"/>
</dbReference>
<protein>
    <submittedName>
        <fullName evidence="4">Maleylacetoacetate isomerase</fullName>
        <ecNumber evidence="4">5.2.1.2</ecNumber>
    </submittedName>
</protein>
<dbReference type="SUPFAM" id="SSF52833">
    <property type="entry name" value="Thioredoxin-like"/>
    <property type="match status" value="1"/>
</dbReference>
<dbReference type="PANTHER" id="PTHR42673">
    <property type="entry name" value="MALEYLACETOACETATE ISOMERASE"/>
    <property type="match status" value="1"/>
</dbReference>
<dbReference type="Pfam" id="PF00043">
    <property type="entry name" value="GST_C"/>
    <property type="match status" value="1"/>
</dbReference>
<dbReference type="Pfam" id="PF02798">
    <property type="entry name" value="GST_N"/>
    <property type="match status" value="1"/>
</dbReference>
<dbReference type="GO" id="GO:0006749">
    <property type="term" value="P:glutathione metabolic process"/>
    <property type="evidence" value="ECO:0007669"/>
    <property type="project" value="TreeGrafter"/>
</dbReference>
<gene>
    <name evidence="4" type="primary">maiA</name>
    <name evidence="4" type="ORF">SIL87_07070</name>
</gene>
<dbReference type="InterPro" id="IPR036249">
    <property type="entry name" value="Thioredoxin-like_sf"/>
</dbReference>
<dbReference type="PROSITE" id="PS50404">
    <property type="entry name" value="GST_NTER"/>
    <property type="match status" value="1"/>
</dbReference>
<dbReference type="Gene3D" id="3.40.30.10">
    <property type="entry name" value="Glutaredoxin"/>
    <property type="match status" value="1"/>
</dbReference>
<keyword evidence="4" id="KW-0413">Isomerase</keyword>
<evidence type="ECO:0000313" key="4">
    <source>
        <dbReference type="EMBL" id="MDX5930521.1"/>
    </source>
</evidence>
<dbReference type="InterPro" id="IPR010987">
    <property type="entry name" value="Glutathione-S-Trfase_C-like"/>
</dbReference>
<dbReference type="GO" id="GO:0004364">
    <property type="term" value="F:glutathione transferase activity"/>
    <property type="evidence" value="ECO:0007669"/>
    <property type="project" value="TreeGrafter"/>
</dbReference>
<dbReference type="GO" id="GO:0006559">
    <property type="term" value="P:L-phenylalanine catabolic process"/>
    <property type="evidence" value="ECO:0007669"/>
    <property type="project" value="TreeGrafter"/>
</dbReference>
<dbReference type="PANTHER" id="PTHR42673:SF4">
    <property type="entry name" value="MALEYLACETOACETATE ISOMERASE"/>
    <property type="match status" value="1"/>
</dbReference>
<comment type="caution">
    <text evidence="4">The sequence shown here is derived from an EMBL/GenBank/DDBJ whole genome shotgun (WGS) entry which is preliminary data.</text>
</comment>
<name>A0AAW9DN86_ACIAO</name>
<dbReference type="InterPro" id="IPR004046">
    <property type="entry name" value="GST_C"/>
</dbReference>
<dbReference type="RefSeq" id="WP_319613466.1">
    <property type="nucleotide sequence ID" value="NZ_JAWXYB010000018.1"/>
</dbReference>
<dbReference type="InterPro" id="IPR036282">
    <property type="entry name" value="Glutathione-S-Trfase_C_sf"/>
</dbReference>
<dbReference type="GO" id="GO:0016034">
    <property type="term" value="F:maleylacetoacetate isomerase activity"/>
    <property type="evidence" value="ECO:0007669"/>
    <property type="project" value="UniProtKB-EC"/>
</dbReference>
<keyword evidence="5" id="KW-1185">Reference proteome</keyword>
<dbReference type="Proteomes" id="UP001279553">
    <property type="component" value="Unassembled WGS sequence"/>
</dbReference>
<organism evidence="4 5">
    <name type="scientific">Acidiphilium acidophilum</name>
    <name type="common">Thiobacillus acidophilus</name>
    <dbReference type="NCBI Taxonomy" id="76588"/>
    <lineage>
        <taxon>Bacteria</taxon>
        <taxon>Pseudomonadati</taxon>
        <taxon>Pseudomonadota</taxon>
        <taxon>Alphaproteobacteria</taxon>
        <taxon>Acetobacterales</taxon>
        <taxon>Acidocellaceae</taxon>
        <taxon>Acidiphilium</taxon>
    </lineage>
</organism>
<feature type="domain" description="GST N-terminal" evidence="2">
    <location>
        <begin position="12"/>
        <end position="98"/>
    </location>
</feature>
<dbReference type="NCBIfam" id="TIGR01262">
    <property type="entry name" value="maiA"/>
    <property type="match status" value="1"/>
</dbReference>
<evidence type="ECO:0000313" key="5">
    <source>
        <dbReference type="Proteomes" id="UP001279553"/>
    </source>
</evidence>
<dbReference type="GO" id="GO:0005737">
    <property type="term" value="C:cytoplasm"/>
    <property type="evidence" value="ECO:0007669"/>
    <property type="project" value="InterPro"/>
</dbReference>
<dbReference type="PROSITE" id="PS50405">
    <property type="entry name" value="GST_CTER"/>
    <property type="match status" value="1"/>
</dbReference>
<proteinExistence type="inferred from homology"/>
<feature type="domain" description="GST C-terminal" evidence="3">
    <location>
        <begin position="103"/>
        <end position="231"/>
    </location>
</feature>
<dbReference type="AlphaFoldDB" id="A0AAW9DN86"/>
<dbReference type="SFLD" id="SFLDS00019">
    <property type="entry name" value="Glutathione_Transferase_(cytos"/>
    <property type="match status" value="1"/>
</dbReference>
<dbReference type="Gene3D" id="1.20.1050.10">
    <property type="match status" value="1"/>
</dbReference>
<evidence type="ECO:0000256" key="1">
    <source>
        <dbReference type="ARBA" id="ARBA00010007"/>
    </source>
</evidence>
<sequence>MIDKDRAMTGQARFELFAFWRTSATYRVRVALNLKGVVAEERIVDIDAGEHRSEAYLAINPLGAIPALIDRGAGQSRAPLTQSLAILEFIEELYPEPAILPPDPHGRARVRSLAAMLAADTHPLITPRVRKYLTSQGGFDDAAWRAWQTHWFTTGLQAVEHRLASEAETGAFCHGETITIADICLASILAVLRIFKIEVPAIPTIERIMRSCEAHPAFAKAAPLAQPGAPR</sequence>
<dbReference type="InterPro" id="IPR004045">
    <property type="entry name" value="Glutathione_S-Trfase_N"/>
</dbReference>
<evidence type="ECO:0000259" key="2">
    <source>
        <dbReference type="PROSITE" id="PS50404"/>
    </source>
</evidence>
<reference evidence="4 5" key="1">
    <citation type="submission" date="2023-11" db="EMBL/GenBank/DDBJ databases">
        <title>MicrobeMod: A computational toolkit for identifying prokaryotic methylation and restriction-modification with nanopore sequencing.</title>
        <authorList>
            <person name="Crits-Christoph A."/>
            <person name="Kang S.C."/>
            <person name="Lee H."/>
            <person name="Ostrov N."/>
        </authorList>
    </citation>
    <scope>NUCLEOTIDE SEQUENCE [LARGE SCALE GENOMIC DNA]</scope>
    <source>
        <strain evidence="4 5">DSMZ 700</strain>
    </source>
</reference>
<dbReference type="InterPro" id="IPR040079">
    <property type="entry name" value="Glutathione_S-Trfase"/>
</dbReference>
<dbReference type="SFLD" id="SFLDG00358">
    <property type="entry name" value="Main_(cytGST)"/>
    <property type="match status" value="1"/>
</dbReference>
<dbReference type="EC" id="5.2.1.2" evidence="4"/>